<dbReference type="Proteomes" id="UP000324222">
    <property type="component" value="Unassembled WGS sequence"/>
</dbReference>
<evidence type="ECO:0000313" key="2">
    <source>
        <dbReference type="EMBL" id="MPC67913.1"/>
    </source>
</evidence>
<evidence type="ECO:0000313" key="3">
    <source>
        <dbReference type="Proteomes" id="UP000324222"/>
    </source>
</evidence>
<name>A0A5B7HCP9_PORTR</name>
<gene>
    <name evidence="2" type="ORF">E2C01_062099</name>
</gene>
<dbReference type="EMBL" id="VSRR010026968">
    <property type="protein sequence ID" value="MPC67913.1"/>
    <property type="molecule type" value="Genomic_DNA"/>
</dbReference>
<comment type="caution">
    <text evidence="2">The sequence shown here is derived from an EMBL/GenBank/DDBJ whole genome shotgun (WGS) entry which is preliminary data.</text>
</comment>
<protein>
    <submittedName>
        <fullName evidence="2">Uncharacterized protein</fullName>
    </submittedName>
</protein>
<proteinExistence type="predicted"/>
<organism evidence="2 3">
    <name type="scientific">Portunus trituberculatus</name>
    <name type="common">Swimming crab</name>
    <name type="synonym">Neptunus trituberculatus</name>
    <dbReference type="NCBI Taxonomy" id="210409"/>
    <lineage>
        <taxon>Eukaryota</taxon>
        <taxon>Metazoa</taxon>
        <taxon>Ecdysozoa</taxon>
        <taxon>Arthropoda</taxon>
        <taxon>Crustacea</taxon>
        <taxon>Multicrustacea</taxon>
        <taxon>Malacostraca</taxon>
        <taxon>Eumalacostraca</taxon>
        <taxon>Eucarida</taxon>
        <taxon>Decapoda</taxon>
        <taxon>Pleocyemata</taxon>
        <taxon>Brachyura</taxon>
        <taxon>Eubrachyura</taxon>
        <taxon>Portunoidea</taxon>
        <taxon>Portunidae</taxon>
        <taxon>Portuninae</taxon>
        <taxon>Portunus</taxon>
    </lineage>
</organism>
<reference evidence="2 3" key="1">
    <citation type="submission" date="2019-05" db="EMBL/GenBank/DDBJ databases">
        <title>Another draft genome of Portunus trituberculatus and its Hox gene families provides insights of decapod evolution.</title>
        <authorList>
            <person name="Jeong J.-H."/>
            <person name="Song I."/>
            <person name="Kim S."/>
            <person name="Choi T."/>
            <person name="Kim D."/>
            <person name="Ryu S."/>
            <person name="Kim W."/>
        </authorList>
    </citation>
    <scope>NUCLEOTIDE SEQUENCE [LARGE SCALE GENOMIC DNA]</scope>
    <source>
        <tissue evidence="2">Muscle</tissue>
    </source>
</reference>
<dbReference type="AlphaFoldDB" id="A0A5B7HCP9"/>
<feature type="region of interest" description="Disordered" evidence="1">
    <location>
        <begin position="64"/>
        <end position="83"/>
    </location>
</feature>
<evidence type="ECO:0000256" key="1">
    <source>
        <dbReference type="SAM" id="MobiDB-lite"/>
    </source>
</evidence>
<keyword evidence="3" id="KW-1185">Reference proteome</keyword>
<sequence>MPRVLENLLVVALKIRPATFLPRFIMDPPALTCDVTLTSTYLHPLPPYCPSLIPPTCTRNTPPLHLNPVPSLRRLAPHSPYAS</sequence>
<accession>A0A5B7HCP9</accession>